<evidence type="ECO:0000256" key="3">
    <source>
        <dbReference type="ARBA" id="ARBA00023002"/>
    </source>
</evidence>
<dbReference type="VEuPathDB" id="FungiDB:AB675_9778"/>
<keyword evidence="2" id="KW-0274">FAD</keyword>
<dbReference type="Pfam" id="PF01494">
    <property type="entry name" value="FAD_binding_3"/>
    <property type="match status" value="1"/>
</dbReference>
<dbReference type="EMBL" id="LFJN01000007">
    <property type="protein sequence ID" value="KPI42528.1"/>
    <property type="molecule type" value="Genomic_DNA"/>
</dbReference>
<evidence type="ECO:0000259" key="4">
    <source>
        <dbReference type="Pfam" id="PF01494"/>
    </source>
</evidence>
<dbReference type="GO" id="GO:0016491">
    <property type="term" value="F:oxidoreductase activity"/>
    <property type="evidence" value="ECO:0007669"/>
    <property type="project" value="UniProtKB-KW"/>
</dbReference>
<evidence type="ECO:0000313" key="5">
    <source>
        <dbReference type="EMBL" id="KPI42528.1"/>
    </source>
</evidence>
<proteinExistence type="predicted"/>
<dbReference type="GO" id="GO:0071949">
    <property type="term" value="F:FAD binding"/>
    <property type="evidence" value="ECO:0007669"/>
    <property type="project" value="InterPro"/>
</dbReference>
<evidence type="ECO:0000256" key="2">
    <source>
        <dbReference type="ARBA" id="ARBA00022827"/>
    </source>
</evidence>
<dbReference type="Gene3D" id="3.50.50.60">
    <property type="entry name" value="FAD/NAD(P)-binding domain"/>
    <property type="match status" value="1"/>
</dbReference>
<dbReference type="InterPro" id="IPR051704">
    <property type="entry name" value="FAD_aromatic-hydroxylase"/>
</dbReference>
<evidence type="ECO:0000313" key="6">
    <source>
        <dbReference type="Proteomes" id="UP000038010"/>
    </source>
</evidence>
<keyword evidence="6" id="KW-1185">Reference proteome</keyword>
<name>A0A0N0NPB4_9EURO</name>
<gene>
    <name evidence="5" type="ORF">AB675_9778</name>
</gene>
<dbReference type="Gene3D" id="3.30.9.10">
    <property type="entry name" value="D-Amino Acid Oxidase, subunit A, domain 2"/>
    <property type="match status" value="1"/>
</dbReference>
<sequence length="409" mass="44605">MSQQSLNILISGGGIAERAPSPRITGQAVDIRGPGVDVINKIGLERDVKARHTTETGIAMLNPQGVAAAVFPSSGDAKDQSATSEYEILRGDLAGLLLDVVDASKQEGANVNMVYGESIDTMEERADGSGVDVNFTIGKLNSQKFDVVIGADGIASKVRSIIFGKVDSKEHIKPSGLYIAFFTIPRVPGDDSLWKWCQIPPGLAMHIRPHCNGKTMGVYLTICNPKADYLPELEDIIHADVATQKKYLRQRFQNIGWQSQRFLDGMDATDDFYMSQWQVRNPCRVVTPKYTKGRCVILGDAAFATMGIGTSLAMTGAYCIAGELSKIDSASQVAEALQKYENLLRPYIEKTQNAPGSSVGMQIANPQTALGLWMFQTVLWVVAFLKIPKLLSFFGGGSRETWTLPEYGW</sequence>
<dbReference type="GeneID" id="28742222"/>
<protein>
    <recommendedName>
        <fullName evidence="4">FAD-binding domain-containing protein</fullName>
    </recommendedName>
</protein>
<evidence type="ECO:0000256" key="1">
    <source>
        <dbReference type="ARBA" id="ARBA00022630"/>
    </source>
</evidence>
<reference evidence="5 6" key="1">
    <citation type="submission" date="2015-06" db="EMBL/GenBank/DDBJ databases">
        <title>Draft genome of the ant-associated black yeast Phialophora attae CBS 131958.</title>
        <authorList>
            <person name="Moreno L.F."/>
            <person name="Stielow B.J."/>
            <person name="de Hoog S."/>
            <person name="Vicente V.A."/>
            <person name="Weiss V.A."/>
            <person name="de Vries M."/>
            <person name="Cruz L.M."/>
            <person name="Souza E.M."/>
        </authorList>
    </citation>
    <scope>NUCLEOTIDE SEQUENCE [LARGE SCALE GENOMIC DNA]</scope>
    <source>
        <strain evidence="5 6">CBS 131958</strain>
    </source>
</reference>
<dbReference type="InterPro" id="IPR036188">
    <property type="entry name" value="FAD/NAD-bd_sf"/>
</dbReference>
<dbReference type="AlphaFoldDB" id="A0A0N0NPB4"/>
<dbReference type="STRING" id="1664694.A0A0N0NPB4"/>
<keyword evidence="3" id="KW-0560">Oxidoreductase</keyword>
<accession>A0A0N0NPB4</accession>
<keyword evidence="1" id="KW-0285">Flavoprotein</keyword>
<dbReference type="Proteomes" id="UP000038010">
    <property type="component" value="Unassembled WGS sequence"/>
</dbReference>
<feature type="domain" description="FAD-binding" evidence="4">
    <location>
        <begin position="17"/>
        <end position="349"/>
    </location>
</feature>
<dbReference type="PANTHER" id="PTHR46865:SF2">
    <property type="entry name" value="MONOOXYGENASE"/>
    <property type="match status" value="1"/>
</dbReference>
<dbReference type="SUPFAM" id="SSF51905">
    <property type="entry name" value="FAD/NAD(P)-binding domain"/>
    <property type="match status" value="1"/>
</dbReference>
<dbReference type="RefSeq" id="XP_018002491.1">
    <property type="nucleotide sequence ID" value="XM_018150342.1"/>
</dbReference>
<organism evidence="5 6">
    <name type="scientific">Cyphellophora attinorum</name>
    <dbReference type="NCBI Taxonomy" id="1664694"/>
    <lineage>
        <taxon>Eukaryota</taxon>
        <taxon>Fungi</taxon>
        <taxon>Dikarya</taxon>
        <taxon>Ascomycota</taxon>
        <taxon>Pezizomycotina</taxon>
        <taxon>Eurotiomycetes</taxon>
        <taxon>Chaetothyriomycetidae</taxon>
        <taxon>Chaetothyriales</taxon>
        <taxon>Cyphellophoraceae</taxon>
        <taxon>Cyphellophora</taxon>
    </lineage>
</organism>
<dbReference type="PANTHER" id="PTHR46865">
    <property type="entry name" value="OXIDOREDUCTASE-RELATED"/>
    <property type="match status" value="1"/>
</dbReference>
<dbReference type="InterPro" id="IPR002938">
    <property type="entry name" value="FAD-bd"/>
</dbReference>
<comment type="caution">
    <text evidence="5">The sequence shown here is derived from an EMBL/GenBank/DDBJ whole genome shotgun (WGS) entry which is preliminary data.</text>
</comment>
<dbReference type="OrthoDB" id="655030at2759"/>